<dbReference type="PANTHER" id="PTHR31204">
    <property type="entry name" value="SIGMA INTRACELLULAR RECEPTOR 2"/>
    <property type="match status" value="1"/>
</dbReference>
<feature type="transmembrane region" description="Helical" evidence="7">
    <location>
        <begin position="125"/>
        <end position="145"/>
    </location>
</feature>
<dbReference type="AlphaFoldDB" id="A0AAX6DGT9"/>
<dbReference type="InterPro" id="IPR051987">
    <property type="entry name" value="Sigma-2_receptor-like"/>
</dbReference>
<dbReference type="PIRSF" id="PIRSF031032">
    <property type="entry name" value="TMP_97_prd"/>
    <property type="match status" value="1"/>
</dbReference>
<evidence type="ECO:0000259" key="8">
    <source>
        <dbReference type="PROSITE" id="PS51751"/>
    </source>
</evidence>
<evidence type="ECO:0000256" key="7">
    <source>
        <dbReference type="PIRNR" id="PIRNR031032"/>
    </source>
</evidence>
<dbReference type="Proteomes" id="UP001140949">
    <property type="component" value="Unassembled WGS sequence"/>
</dbReference>
<dbReference type="PANTHER" id="PTHR31204:SF1">
    <property type="entry name" value="SIGMA INTRACELLULAR RECEPTOR 2"/>
    <property type="match status" value="1"/>
</dbReference>
<keyword evidence="3 7" id="KW-0812">Transmembrane</keyword>
<comment type="caution">
    <text evidence="9">The sequence shown here is derived from an EMBL/GenBank/DDBJ whole genome shotgun (WGS) entry which is preliminary data.</text>
</comment>
<keyword evidence="4" id="KW-0256">Endoplasmic reticulum</keyword>
<dbReference type="EMBL" id="JANAVB010044815">
    <property type="protein sequence ID" value="KAJ6791002.1"/>
    <property type="molecule type" value="Genomic_DNA"/>
</dbReference>
<dbReference type="Pfam" id="PF05241">
    <property type="entry name" value="EBP"/>
    <property type="match status" value="1"/>
</dbReference>
<keyword evidence="6 7" id="KW-0472">Membrane</keyword>
<dbReference type="InterPro" id="IPR016964">
    <property type="entry name" value="Sigma2_recept"/>
</dbReference>
<dbReference type="GO" id="GO:0005789">
    <property type="term" value="C:endoplasmic reticulum membrane"/>
    <property type="evidence" value="ECO:0007669"/>
    <property type="project" value="UniProtKB-SubCell"/>
</dbReference>
<evidence type="ECO:0000256" key="2">
    <source>
        <dbReference type="ARBA" id="ARBA00009096"/>
    </source>
</evidence>
<comment type="subcellular location">
    <subcellularLocation>
        <location evidence="1">Endoplasmic reticulum membrane</location>
        <topology evidence="1">Multi-pass membrane protein</topology>
    </subcellularLocation>
</comment>
<name>A0AAX6DGT9_IRIPA</name>
<dbReference type="EMBL" id="JANAVB010034018">
    <property type="protein sequence ID" value="KAJ6807323.1"/>
    <property type="molecule type" value="Genomic_DNA"/>
</dbReference>
<evidence type="ECO:0000313" key="10">
    <source>
        <dbReference type="EMBL" id="KAJ6807323.1"/>
    </source>
</evidence>
<dbReference type="InterPro" id="IPR033118">
    <property type="entry name" value="EXPERA"/>
</dbReference>
<protein>
    <submittedName>
        <fullName evidence="9">Transmembrane protein 97</fullName>
    </submittedName>
</protein>
<feature type="transmembrane region" description="Helical" evidence="7">
    <location>
        <begin position="63"/>
        <end position="85"/>
    </location>
</feature>
<feature type="transmembrane region" description="Helical" evidence="7">
    <location>
        <begin position="92"/>
        <end position="113"/>
    </location>
</feature>
<keyword evidence="5 7" id="KW-1133">Transmembrane helix</keyword>
<evidence type="ECO:0000256" key="5">
    <source>
        <dbReference type="ARBA" id="ARBA00022989"/>
    </source>
</evidence>
<evidence type="ECO:0000313" key="11">
    <source>
        <dbReference type="Proteomes" id="UP001140949"/>
    </source>
</evidence>
<dbReference type="PROSITE" id="PS51751">
    <property type="entry name" value="EXPERA"/>
    <property type="match status" value="1"/>
</dbReference>
<evidence type="ECO:0000256" key="4">
    <source>
        <dbReference type="ARBA" id="ARBA00022824"/>
    </source>
</evidence>
<evidence type="ECO:0000256" key="1">
    <source>
        <dbReference type="ARBA" id="ARBA00004477"/>
    </source>
</evidence>
<keyword evidence="11" id="KW-1185">Reference proteome</keyword>
<organism evidence="9 11">
    <name type="scientific">Iris pallida</name>
    <name type="common">Sweet iris</name>
    <dbReference type="NCBI Taxonomy" id="29817"/>
    <lineage>
        <taxon>Eukaryota</taxon>
        <taxon>Viridiplantae</taxon>
        <taxon>Streptophyta</taxon>
        <taxon>Embryophyta</taxon>
        <taxon>Tracheophyta</taxon>
        <taxon>Spermatophyta</taxon>
        <taxon>Magnoliopsida</taxon>
        <taxon>Liliopsida</taxon>
        <taxon>Asparagales</taxon>
        <taxon>Iridaceae</taxon>
        <taxon>Iridoideae</taxon>
        <taxon>Irideae</taxon>
        <taxon>Iris</taxon>
    </lineage>
</organism>
<reference evidence="9" key="2">
    <citation type="submission" date="2023-04" db="EMBL/GenBank/DDBJ databases">
        <authorList>
            <person name="Bruccoleri R.E."/>
            <person name="Oakeley E.J."/>
            <person name="Faust A.-M."/>
            <person name="Dessus-Babus S."/>
            <person name="Altorfer M."/>
            <person name="Burckhardt D."/>
            <person name="Oertli M."/>
            <person name="Naumann U."/>
            <person name="Petersen F."/>
            <person name="Wong J."/>
        </authorList>
    </citation>
    <scope>NUCLEOTIDE SEQUENCE</scope>
    <source>
        <strain evidence="9">GSM-AAB239-AS_SAM_17_03QT</strain>
        <tissue evidence="9">Leaf</tissue>
    </source>
</reference>
<sequence length="167" mass="18406">MGLIGVAVDAVLVYFCVVVLFTVPMVDSQCALPASFYPDQLVRLKKFFEATYDDYMFEENTPFFVGIVWMEILFLWPLCLATIFGIVKRKSWVGTTLIMVGVSVGNAMATIYGELLLGGRASEKLVQVFMPFVFFSFLATLRGLFPPRSATAAGASRASSSAQKKRA</sequence>
<feature type="domain" description="EXPERA" evidence="8">
    <location>
        <begin position="8"/>
        <end position="140"/>
    </location>
</feature>
<reference evidence="9" key="1">
    <citation type="journal article" date="2023" name="GigaByte">
        <title>Genome assembly of the bearded iris, Iris pallida Lam.</title>
        <authorList>
            <person name="Bruccoleri R.E."/>
            <person name="Oakeley E.J."/>
            <person name="Faust A.M.E."/>
            <person name="Altorfer M."/>
            <person name="Dessus-Babus S."/>
            <person name="Burckhardt D."/>
            <person name="Oertli M."/>
            <person name="Naumann U."/>
            <person name="Petersen F."/>
            <person name="Wong J."/>
        </authorList>
    </citation>
    <scope>NUCLEOTIDE SEQUENCE</scope>
    <source>
        <strain evidence="9">GSM-AAB239-AS_SAM_17_03QT</strain>
    </source>
</reference>
<evidence type="ECO:0000256" key="3">
    <source>
        <dbReference type="ARBA" id="ARBA00022692"/>
    </source>
</evidence>
<feature type="transmembrane region" description="Helical" evidence="7">
    <location>
        <begin position="7"/>
        <end position="26"/>
    </location>
</feature>
<evidence type="ECO:0000256" key="6">
    <source>
        <dbReference type="ARBA" id="ARBA00023136"/>
    </source>
</evidence>
<proteinExistence type="inferred from homology"/>
<accession>A0AAX6DGT9</accession>
<comment type="similarity">
    <text evidence="2">Belongs to the TMEM97/sigma-2 receptor family.</text>
</comment>
<evidence type="ECO:0000313" key="9">
    <source>
        <dbReference type="EMBL" id="KAJ6791002.1"/>
    </source>
</evidence>
<gene>
    <name evidence="10" type="ORF">M6B38_172005</name>
    <name evidence="9" type="ORF">M6B38_246230</name>
</gene>